<comment type="pathway">
    <text evidence="2 14">Cofactor biosynthesis; FMN biosynthesis; FMN from riboflavin (ATP route): step 1/1.</text>
</comment>
<dbReference type="OrthoDB" id="9803667at2"/>
<dbReference type="AlphaFoldDB" id="A0A174YQF9"/>
<evidence type="ECO:0000256" key="9">
    <source>
        <dbReference type="ARBA" id="ARBA00022827"/>
    </source>
</evidence>
<dbReference type="NCBIfam" id="NF004160">
    <property type="entry name" value="PRK05627.1-3"/>
    <property type="match status" value="1"/>
</dbReference>
<dbReference type="SUPFAM" id="SSF52374">
    <property type="entry name" value="Nucleotidylyl transferase"/>
    <property type="match status" value="1"/>
</dbReference>
<keyword evidence="3 14" id="KW-0285">Flavoprotein</keyword>
<dbReference type="EC" id="2.7.1.26" evidence="14"/>
<dbReference type="NCBIfam" id="NF004162">
    <property type="entry name" value="PRK05627.1-5"/>
    <property type="match status" value="1"/>
</dbReference>
<dbReference type="Proteomes" id="UP000095621">
    <property type="component" value="Unassembled WGS sequence"/>
</dbReference>
<evidence type="ECO:0000256" key="14">
    <source>
        <dbReference type="PIRNR" id="PIRNR004491"/>
    </source>
</evidence>
<accession>A0A174YQF9</accession>
<evidence type="ECO:0000256" key="4">
    <source>
        <dbReference type="ARBA" id="ARBA00022643"/>
    </source>
</evidence>
<dbReference type="FunFam" id="3.40.50.620:FF:000021">
    <property type="entry name" value="Riboflavin biosynthesis protein"/>
    <property type="match status" value="1"/>
</dbReference>
<gene>
    <name evidence="16" type="primary">ribF_2</name>
    <name evidence="16" type="ORF">ERS852490_00774</name>
</gene>
<sequence length="308" mass="35218">MEYIHGTDDFQLNKKSAVTLGKFDGIHTGHQKLIEIVRQKADEENLLAVLFTFDSLPLSICPQKYQHFISTSSERRRLCENFGIDVEIEYPFTEEFMNMEPEDFICRILIDKLHAKYVVVGTDYRFGKDRAGDAAMLVEAGEELGFTTIIVEKEKYQDKEISSTYIREELKVGHMETVNVLLNRPFNVTGVVSIGNQLGRKLDFPTINIYPTEYKLLPPNGVYATQTTIDGEKFYGVTNLGTKPTVSDAPEISVETFLFDFDKDVYGKKVDVEFIHFIRPEMKFEDVEGLKRQIAADSDFARNMFLIG</sequence>
<dbReference type="Pfam" id="PF06574">
    <property type="entry name" value="FAD_syn"/>
    <property type="match status" value="1"/>
</dbReference>
<dbReference type="PANTHER" id="PTHR22749:SF6">
    <property type="entry name" value="RIBOFLAVIN KINASE"/>
    <property type="match status" value="1"/>
</dbReference>
<dbReference type="InterPro" id="IPR004821">
    <property type="entry name" value="Cyt_trans-like"/>
</dbReference>
<dbReference type="SUPFAM" id="SSF82114">
    <property type="entry name" value="Riboflavin kinase-like"/>
    <property type="match status" value="1"/>
</dbReference>
<comment type="catalytic activity">
    <reaction evidence="13 14">
        <text>FMN + ATP + H(+) = FAD + diphosphate</text>
        <dbReference type="Rhea" id="RHEA:17237"/>
        <dbReference type="ChEBI" id="CHEBI:15378"/>
        <dbReference type="ChEBI" id="CHEBI:30616"/>
        <dbReference type="ChEBI" id="CHEBI:33019"/>
        <dbReference type="ChEBI" id="CHEBI:57692"/>
        <dbReference type="ChEBI" id="CHEBI:58210"/>
        <dbReference type="EC" id="2.7.7.2"/>
    </reaction>
</comment>
<evidence type="ECO:0000256" key="13">
    <source>
        <dbReference type="ARBA" id="ARBA00049494"/>
    </source>
</evidence>
<keyword evidence="10 14" id="KW-0067">ATP-binding</keyword>
<dbReference type="SMART" id="SM00904">
    <property type="entry name" value="Flavokinase"/>
    <property type="match status" value="1"/>
</dbReference>
<dbReference type="InterPro" id="IPR015864">
    <property type="entry name" value="FAD_synthase"/>
</dbReference>
<dbReference type="InterPro" id="IPR002606">
    <property type="entry name" value="Riboflavin_kinase_bac"/>
</dbReference>
<dbReference type="InterPro" id="IPR015865">
    <property type="entry name" value="Riboflavin_kinase_bac/euk"/>
</dbReference>
<dbReference type="PANTHER" id="PTHR22749">
    <property type="entry name" value="RIBOFLAVIN KINASE/FMN ADENYLYLTRANSFERASE"/>
    <property type="match status" value="1"/>
</dbReference>
<reference evidence="16 17" key="1">
    <citation type="submission" date="2015-09" db="EMBL/GenBank/DDBJ databases">
        <authorList>
            <consortium name="Pathogen Informatics"/>
        </authorList>
    </citation>
    <scope>NUCLEOTIDE SEQUENCE [LARGE SCALE GENOMIC DNA]</scope>
    <source>
        <strain evidence="16 17">2789STDY5834875</strain>
    </source>
</reference>
<dbReference type="InterPro" id="IPR023465">
    <property type="entry name" value="Riboflavin_kinase_dom_sf"/>
</dbReference>
<dbReference type="GO" id="GO:0008531">
    <property type="term" value="F:riboflavin kinase activity"/>
    <property type="evidence" value="ECO:0007669"/>
    <property type="project" value="UniProtKB-UniRule"/>
</dbReference>
<dbReference type="CDD" id="cd02064">
    <property type="entry name" value="FAD_synthetase_N"/>
    <property type="match status" value="1"/>
</dbReference>
<dbReference type="GO" id="GO:0005524">
    <property type="term" value="F:ATP binding"/>
    <property type="evidence" value="ECO:0007669"/>
    <property type="project" value="UniProtKB-UniRule"/>
</dbReference>
<feature type="domain" description="Riboflavin kinase" evidence="15">
    <location>
        <begin position="181"/>
        <end position="306"/>
    </location>
</feature>
<dbReference type="EC" id="2.7.7.2" evidence="14"/>
<name>A0A174YQF9_9FIRM</name>
<evidence type="ECO:0000313" key="17">
    <source>
        <dbReference type="Proteomes" id="UP000095621"/>
    </source>
</evidence>
<dbReference type="EMBL" id="CZBU01000002">
    <property type="protein sequence ID" value="CUQ75912.1"/>
    <property type="molecule type" value="Genomic_DNA"/>
</dbReference>
<dbReference type="Pfam" id="PF01687">
    <property type="entry name" value="Flavokinase"/>
    <property type="match status" value="1"/>
</dbReference>
<evidence type="ECO:0000256" key="8">
    <source>
        <dbReference type="ARBA" id="ARBA00022777"/>
    </source>
</evidence>
<keyword evidence="5 14" id="KW-0808">Transferase</keyword>
<evidence type="ECO:0000256" key="11">
    <source>
        <dbReference type="ARBA" id="ARBA00023268"/>
    </source>
</evidence>
<evidence type="ECO:0000256" key="12">
    <source>
        <dbReference type="ARBA" id="ARBA00047880"/>
    </source>
</evidence>
<dbReference type="NCBIfam" id="TIGR00125">
    <property type="entry name" value="cyt_tran_rel"/>
    <property type="match status" value="1"/>
</dbReference>
<dbReference type="InterPro" id="IPR014729">
    <property type="entry name" value="Rossmann-like_a/b/a_fold"/>
</dbReference>
<evidence type="ECO:0000256" key="1">
    <source>
        <dbReference type="ARBA" id="ARBA00004726"/>
    </source>
</evidence>
<dbReference type="NCBIfam" id="TIGR00083">
    <property type="entry name" value="ribF"/>
    <property type="match status" value="1"/>
</dbReference>
<evidence type="ECO:0000256" key="10">
    <source>
        <dbReference type="ARBA" id="ARBA00022840"/>
    </source>
</evidence>
<evidence type="ECO:0000256" key="7">
    <source>
        <dbReference type="ARBA" id="ARBA00022741"/>
    </source>
</evidence>
<evidence type="ECO:0000256" key="6">
    <source>
        <dbReference type="ARBA" id="ARBA00022695"/>
    </source>
</evidence>
<organism evidence="16 17">
    <name type="scientific">Lachnospira eligens</name>
    <dbReference type="NCBI Taxonomy" id="39485"/>
    <lineage>
        <taxon>Bacteria</taxon>
        <taxon>Bacillati</taxon>
        <taxon>Bacillota</taxon>
        <taxon>Clostridia</taxon>
        <taxon>Lachnospirales</taxon>
        <taxon>Lachnospiraceae</taxon>
        <taxon>Lachnospira</taxon>
    </lineage>
</organism>
<evidence type="ECO:0000256" key="3">
    <source>
        <dbReference type="ARBA" id="ARBA00022630"/>
    </source>
</evidence>
<dbReference type="RefSeq" id="WP_022097176.1">
    <property type="nucleotide sequence ID" value="NZ_CZBU01000002.1"/>
</dbReference>
<evidence type="ECO:0000313" key="16">
    <source>
        <dbReference type="EMBL" id="CUQ75912.1"/>
    </source>
</evidence>
<comment type="similarity">
    <text evidence="14">Belongs to the ribF family.</text>
</comment>
<keyword evidence="4 14" id="KW-0288">FMN</keyword>
<dbReference type="GO" id="GO:0009231">
    <property type="term" value="P:riboflavin biosynthetic process"/>
    <property type="evidence" value="ECO:0007669"/>
    <property type="project" value="InterPro"/>
</dbReference>
<keyword evidence="8 14" id="KW-0418">Kinase</keyword>
<keyword evidence="11" id="KW-0511">Multifunctional enzyme</keyword>
<evidence type="ECO:0000256" key="2">
    <source>
        <dbReference type="ARBA" id="ARBA00005201"/>
    </source>
</evidence>
<dbReference type="InterPro" id="IPR023468">
    <property type="entry name" value="Riboflavin_kinase"/>
</dbReference>
<evidence type="ECO:0000259" key="15">
    <source>
        <dbReference type="SMART" id="SM00904"/>
    </source>
</evidence>
<dbReference type="UniPathway" id="UPA00276">
    <property type="reaction ID" value="UER00406"/>
</dbReference>
<protein>
    <recommendedName>
        <fullName evidence="14">Riboflavin biosynthesis protein</fullName>
    </recommendedName>
    <domain>
        <recommendedName>
            <fullName evidence="14">Riboflavin kinase</fullName>
            <ecNumber evidence="14">2.7.1.26</ecNumber>
        </recommendedName>
        <alternativeName>
            <fullName evidence="14">Flavokinase</fullName>
        </alternativeName>
    </domain>
    <domain>
        <recommendedName>
            <fullName evidence="14">FMN adenylyltransferase</fullName>
            <ecNumber evidence="14">2.7.7.2</ecNumber>
        </recommendedName>
        <alternativeName>
            <fullName evidence="14">FAD pyrophosphorylase</fullName>
        </alternativeName>
        <alternativeName>
            <fullName evidence="14">FAD synthase</fullName>
        </alternativeName>
    </domain>
</protein>
<dbReference type="PIRSF" id="PIRSF004491">
    <property type="entry name" value="FAD_Synth"/>
    <property type="match status" value="1"/>
</dbReference>
<keyword evidence="6 14" id="KW-0548">Nucleotidyltransferase</keyword>
<dbReference type="GO" id="GO:0003919">
    <property type="term" value="F:FMN adenylyltransferase activity"/>
    <property type="evidence" value="ECO:0007669"/>
    <property type="project" value="UniProtKB-UniRule"/>
</dbReference>
<dbReference type="Gene3D" id="3.40.50.620">
    <property type="entry name" value="HUPs"/>
    <property type="match status" value="1"/>
</dbReference>
<dbReference type="UniPathway" id="UPA00277">
    <property type="reaction ID" value="UER00407"/>
</dbReference>
<keyword evidence="9 14" id="KW-0274">FAD</keyword>
<dbReference type="GO" id="GO:0009398">
    <property type="term" value="P:FMN biosynthetic process"/>
    <property type="evidence" value="ECO:0007669"/>
    <property type="project" value="UniProtKB-UniRule"/>
</dbReference>
<comment type="pathway">
    <text evidence="1 14">Cofactor biosynthesis; FAD biosynthesis; FAD from FMN: step 1/1.</text>
</comment>
<dbReference type="GO" id="GO:0006747">
    <property type="term" value="P:FAD biosynthetic process"/>
    <property type="evidence" value="ECO:0007669"/>
    <property type="project" value="UniProtKB-UniRule"/>
</dbReference>
<proteinExistence type="inferred from homology"/>
<dbReference type="Gene3D" id="2.40.30.30">
    <property type="entry name" value="Riboflavin kinase-like"/>
    <property type="match status" value="1"/>
</dbReference>
<evidence type="ECO:0000256" key="5">
    <source>
        <dbReference type="ARBA" id="ARBA00022679"/>
    </source>
</evidence>
<comment type="catalytic activity">
    <reaction evidence="12 14">
        <text>riboflavin + ATP = FMN + ADP + H(+)</text>
        <dbReference type="Rhea" id="RHEA:14357"/>
        <dbReference type="ChEBI" id="CHEBI:15378"/>
        <dbReference type="ChEBI" id="CHEBI:30616"/>
        <dbReference type="ChEBI" id="CHEBI:57986"/>
        <dbReference type="ChEBI" id="CHEBI:58210"/>
        <dbReference type="ChEBI" id="CHEBI:456216"/>
        <dbReference type="EC" id="2.7.1.26"/>
    </reaction>
</comment>
<keyword evidence="7 14" id="KW-0547">Nucleotide-binding</keyword>